<name>A0A0W0ZE23_9GAMM</name>
<evidence type="ECO:0000313" key="2">
    <source>
        <dbReference type="EMBL" id="KTD67564.1"/>
    </source>
</evidence>
<feature type="transmembrane region" description="Helical" evidence="1">
    <location>
        <begin position="91"/>
        <end position="116"/>
    </location>
</feature>
<organism evidence="2 3">
    <name type="scientific">Legionella shakespearei DSM 23087</name>
    <dbReference type="NCBI Taxonomy" id="1122169"/>
    <lineage>
        <taxon>Bacteria</taxon>
        <taxon>Pseudomonadati</taxon>
        <taxon>Pseudomonadota</taxon>
        <taxon>Gammaproteobacteria</taxon>
        <taxon>Legionellales</taxon>
        <taxon>Legionellaceae</taxon>
        <taxon>Legionella</taxon>
    </lineage>
</organism>
<dbReference type="EMBL" id="LNYW01000001">
    <property type="protein sequence ID" value="KTD67564.1"/>
    <property type="molecule type" value="Genomic_DNA"/>
</dbReference>
<keyword evidence="1" id="KW-0812">Transmembrane</keyword>
<protein>
    <submittedName>
        <fullName evidence="2">Uncharacterized protein</fullName>
    </submittedName>
</protein>
<dbReference type="PATRIC" id="fig|1122169.6.peg.5"/>
<comment type="caution">
    <text evidence="2">The sequence shown here is derived from an EMBL/GenBank/DDBJ whole genome shotgun (WGS) entry which is preliminary data.</text>
</comment>
<accession>A0A0W0ZE23</accession>
<gene>
    <name evidence="2" type="ORF">Lsha_0005</name>
</gene>
<keyword evidence="1" id="KW-0472">Membrane</keyword>
<feature type="transmembrane region" description="Helical" evidence="1">
    <location>
        <begin position="59"/>
        <end position="79"/>
    </location>
</feature>
<dbReference type="AlphaFoldDB" id="A0A0W0ZE23"/>
<dbReference type="Proteomes" id="UP000054600">
    <property type="component" value="Unassembled WGS sequence"/>
</dbReference>
<evidence type="ECO:0000313" key="3">
    <source>
        <dbReference type="Proteomes" id="UP000054600"/>
    </source>
</evidence>
<keyword evidence="3" id="KW-1185">Reference proteome</keyword>
<dbReference type="RefSeq" id="WP_018575780.1">
    <property type="nucleotide sequence ID" value="NZ_KB892381.1"/>
</dbReference>
<sequence length="140" mass="15478">MKQNENTFELSNATFFYATAPLRFSFECFALKYSSLFASQIIALFLEQMFPEEQGIAEFLGALLLSFMLLPVVCIIAAIQALPICVLELSVGLLTLAPAMAIAITAVPVVCLIALFESMCDFISSFDNDYVVTQEFEFNS</sequence>
<reference evidence="2 3" key="1">
    <citation type="submission" date="2015-11" db="EMBL/GenBank/DDBJ databases">
        <title>Genomic analysis of 38 Legionella species identifies large and diverse effector repertoires.</title>
        <authorList>
            <person name="Burstein D."/>
            <person name="Amaro F."/>
            <person name="Zusman T."/>
            <person name="Lifshitz Z."/>
            <person name="Cohen O."/>
            <person name="Gilbert J.A."/>
            <person name="Pupko T."/>
            <person name="Shuman H.A."/>
            <person name="Segal G."/>
        </authorList>
    </citation>
    <scope>NUCLEOTIDE SEQUENCE [LARGE SCALE GENOMIC DNA]</scope>
    <source>
        <strain evidence="2 3">ATCC 49655</strain>
    </source>
</reference>
<proteinExistence type="predicted"/>
<keyword evidence="1" id="KW-1133">Transmembrane helix</keyword>
<evidence type="ECO:0000256" key="1">
    <source>
        <dbReference type="SAM" id="Phobius"/>
    </source>
</evidence>